<comment type="similarity">
    <text evidence="1">Belongs to the aspartyl/asparaginyl beta-hydroxylase family.</text>
</comment>
<dbReference type="Gene3D" id="2.60.120.330">
    <property type="entry name" value="B-lactam Antibiotic, Isopenicillin N Synthase, Chain"/>
    <property type="match status" value="1"/>
</dbReference>
<comment type="caution">
    <text evidence="5">The sequence shown here is derived from an EMBL/GenBank/DDBJ whole genome shotgun (WGS) entry which is preliminary data.</text>
</comment>
<dbReference type="SUPFAM" id="SSF51197">
    <property type="entry name" value="Clavaminate synthase-like"/>
    <property type="match status" value="1"/>
</dbReference>
<keyword evidence="6" id="KW-1185">Reference proteome</keyword>
<dbReference type="PANTHER" id="PTHR46332">
    <property type="entry name" value="ASPARTATE BETA-HYDROXYLASE DOMAIN-CONTAINING PROTEIN 2"/>
    <property type="match status" value="1"/>
</dbReference>
<dbReference type="Proteomes" id="UP000267464">
    <property type="component" value="Unassembled WGS sequence"/>
</dbReference>
<evidence type="ECO:0000256" key="2">
    <source>
        <dbReference type="ARBA" id="ARBA00022964"/>
    </source>
</evidence>
<organism evidence="5 6">
    <name type="scientific">Piscinibacter terrae</name>
    <dbReference type="NCBI Taxonomy" id="2496871"/>
    <lineage>
        <taxon>Bacteria</taxon>
        <taxon>Pseudomonadati</taxon>
        <taxon>Pseudomonadota</taxon>
        <taxon>Betaproteobacteria</taxon>
        <taxon>Burkholderiales</taxon>
        <taxon>Sphaerotilaceae</taxon>
        <taxon>Piscinibacter</taxon>
    </lineage>
</organism>
<dbReference type="GO" id="GO:0051213">
    <property type="term" value="F:dioxygenase activity"/>
    <property type="evidence" value="ECO:0007669"/>
    <property type="project" value="UniProtKB-KW"/>
</dbReference>
<accession>A0A3N7HKL4</accession>
<dbReference type="InterPro" id="IPR051821">
    <property type="entry name" value="Asp/Asn_beta-hydroxylase"/>
</dbReference>
<dbReference type="OrthoDB" id="21665at2"/>
<protein>
    <submittedName>
        <fullName evidence="5">Aspartyl/asparaginyl beta-hydroxylase domain-containing protein</fullName>
    </submittedName>
</protein>
<keyword evidence="3" id="KW-0560">Oxidoreductase</keyword>
<dbReference type="AlphaFoldDB" id="A0A3N7HKL4"/>
<dbReference type="Pfam" id="PF05118">
    <property type="entry name" value="Asp_Arg_Hydrox"/>
    <property type="match status" value="1"/>
</dbReference>
<evidence type="ECO:0000259" key="4">
    <source>
        <dbReference type="Pfam" id="PF05118"/>
    </source>
</evidence>
<dbReference type="PANTHER" id="PTHR46332:SF5">
    <property type="entry name" value="ASPARTATE BETA-HYDROXYLASE DOMAIN CONTAINING 2"/>
    <property type="match status" value="1"/>
</dbReference>
<dbReference type="GO" id="GO:0016020">
    <property type="term" value="C:membrane"/>
    <property type="evidence" value="ECO:0007669"/>
    <property type="project" value="TreeGrafter"/>
</dbReference>
<evidence type="ECO:0000256" key="1">
    <source>
        <dbReference type="ARBA" id="ARBA00007730"/>
    </source>
</evidence>
<gene>
    <name evidence="5" type="ORF">DZC73_20160</name>
</gene>
<reference evidence="5 6" key="2">
    <citation type="submission" date="2018-12" db="EMBL/GenBank/DDBJ databases">
        <title>Rhizobacter gummiphilus sp. nov., a rubber-degrading bacterium isolated from the soil of a botanical garden in Japan.</title>
        <authorList>
            <person name="Shunsuke S.S."/>
        </authorList>
    </citation>
    <scope>NUCLEOTIDE SEQUENCE [LARGE SCALE GENOMIC DNA]</scope>
    <source>
        <strain evidence="5 6">S-16</strain>
    </source>
</reference>
<proteinExistence type="inferred from homology"/>
<dbReference type="InterPro" id="IPR007803">
    <property type="entry name" value="Asp/Arg/Pro-Hydrxlase"/>
</dbReference>
<dbReference type="RefSeq" id="WP_124542189.1">
    <property type="nucleotide sequence ID" value="NZ_QUSW01000006.1"/>
</dbReference>
<sequence>MNTTDSFQEAHRRAVWRRIAGIMKRGGYYQRVMSAGPELDRVKHFLQILDGSRPEEKSGGQDTAMLPVFPRLPHVPAYSEDDYPQFKEVAAKLRAAYPAILAEARGAGYKRYTFTEGIVGDGRWDMSVLFHMGEKVPSAASAPDTMAVVGSLPLAASGYCWSDVIFSAHEPKTHLLPHYSRDSFRIRCHLALRVPPGCRLQVADLTLKWEEGDVIFFSDSFLHETFNDSSEQRVVLIVDLWHPELTEVEQQAITAAFRKKEIRDWFLDIRCPEGGPFSSLRPYLIEQFRATDQDPLIRQYWN</sequence>
<feature type="domain" description="Aspartyl/asparaginy/proline hydroxylase" evidence="4">
    <location>
        <begin position="120"/>
        <end position="243"/>
    </location>
</feature>
<dbReference type="InterPro" id="IPR027443">
    <property type="entry name" value="IPNS-like_sf"/>
</dbReference>
<evidence type="ECO:0000313" key="5">
    <source>
        <dbReference type="EMBL" id="RQP22624.1"/>
    </source>
</evidence>
<evidence type="ECO:0000256" key="3">
    <source>
        <dbReference type="ARBA" id="ARBA00023002"/>
    </source>
</evidence>
<dbReference type="EMBL" id="QUSW01000006">
    <property type="protein sequence ID" value="RQP22624.1"/>
    <property type="molecule type" value="Genomic_DNA"/>
</dbReference>
<evidence type="ECO:0000313" key="6">
    <source>
        <dbReference type="Proteomes" id="UP000267464"/>
    </source>
</evidence>
<keyword evidence="2" id="KW-0223">Dioxygenase</keyword>
<reference evidence="5 6" key="1">
    <citation type="submission" date="2018-08" db="EMBL/GenBank/DDBJ databases">
        <authorList>
            <person name="Khan S.A."/>
            <person name="Jeon C.O."/>
            <person name="Chun B.H."/>
            <person name="Jeong S.E."/>
        </authorList>
    </citation>
    <scope>NUCLEOTIDE SEQUENCE [LARGE SCALE GENOMIC DNA]</scope>
    <source>
        <strain evidence="5 6">S-16</strain>
    </source>
</reference>
<name>A0A3N7HKL4_9BURK</name>